<protein>
    <recommendedName>
        <fullName evidence="4">Nucleolus and neural progenitor protein-like N-terminal domain-containing protein</fullName>
    </recommendedName>
</protein>
<gene>
    <name evidence="2" type="ORF">A3770_12p65880</name>
</gene>
<evidence type="ECO:0008006" key="4">
    <source>
        <dbReference type="Google" id="ProtNLM"/>
    </source>
</evidence>
<dbReference type="STRING" id="1764295.A0A5B8MX82"/>
<organism evidence="2 3">
    <name type="scientific">Chloropicon primus</name>
    <dbReference type="NCBI Taxonomy" id="1764295"/>
    <lineage>
        <taxon>Eukaryota</taxon>
        <taxon>Viridiplantae</taxon>
        <taxon>Chlorophyta</taxon>
        <taxon>Chloropicophyceae</taxon>
        <taxon>Chloropicales</taxon>
        <taxon>Chloropicaceae</taxon>
        <taxon>Chloropicon</taxon>
    </lineage>
</organism>
<accession>A0A5B8MX82</accession>
<reference evidence="2 3" key="1">
    <citation type="submission" date="2018-07" db="EMBL/GenBank/DDBJ databases">
        <title>The complete nuclear genome of the prasinophyte Chloropicon primus (CCMP1205).</title>
        <authorList>
            <person name="Pombert J.-F."/>
            <person name="Otis C."/>
            <person name="Turmel M."/>
            <person name="Lemieux C."/>
        </authorList>
    </citation>
    <scope>NUCLEOTIDE SEQUENCE [LARGE SCALE GENOMIC DNA]</scope>
    <source>
        <strain evidence="2 3">CCMP1205</strain>
    </source>
</reference>
<sequence length="316" mass="35477">MAMAAAARGGDGCVRSSCQEDLLVLSKLLRKNRSQHRRGRYFRELDMLARSLKAYLGRVTALQGTHRDALLVSCAQLERLGLLVARCASTLTSLLARTHFMPFSLVALTLVARLRVLLAHELSESVRSYNNNTSTGSCGRAPEFMRLSWTEAPYPKVCCHFPEDFRDTQVEREERDLREEEDELCVIDDKCRGGEEEDLGEALERRKKKAKMEPPKPEPKLPSPKLPSRKPPKQQPKQEPKQELKPLDGARSNVAFVAVEASSSSSIKKKKKPSNAWRALVPLQKPGQGDDSKAASEIDDIFKQLSSKKKKKNKKL</sequence>
<evidence type="ECO:0000256" key="1">
    <source>
        <dbReference type="SAM" id="MobiDB-lite"/>
    </source>
</evidence>
<proteinExistence type="predicted"/>
<feature type="region of interest" description="Disordered" evidence="1">
    <location>
        <begin position="196"/>
        <end position="295"/>
    </location>
</feature>
<dbReference type="Proteomes" id="UP000316726">
    <property type="component" value="Chromosome 12"/>
</dbReference>
<keyword evidence="3" id="KW-1185">Reference proteome</keyword>
<evidence type="ECO:0000313" key="2">
    <source>
        <dbReference type="EMBL" id="QDZ24070.1"/>
    </source>
</evidence>
<dbReference type="EMBL" id="CP031045">
    <property type="protein sequence ID" value="QDZ24070.1"/>
    <property type="molecule type" value="Genomic_DNA"/>
</dbReference>
<dbReference type="AlphaFoldDB" id="A0A5B8MX82"/>
<evidence type="ECO:0000313" key="3">
    <source>
        <dbReference type="Proteomes" id="UP000316726"/>
    </source>
</evidence>
<feature type="compositionally biased region" description="Basic and acidic residues" evidence="1">
    <location>
        <begin position="236"/>
        <end position="248"/>
    </location>
</feature>
<name>A0A5B8MX82_9CHLO</name>